<dbReference type="Proteomes" id="UP000663873">
    <property type="component" value="Unassembled WGS sequence"/>
</dbReference>
<evidence type="ECO:0000313" key="1">
    <source>
        <dbReference type="EMBL" id="CAF3232521.1"/>
    </source>
</evidence>
<reference evidence="1" key="1">
    <citation type="submission" date="2021-02" db="EMBL/GenBank/DDBJ databases">
        <authorList>
            <person name="Nowell W R."/>
        </authorList>
    </citation>
    <scope>NUCLEOTIDE SEQUENCE</scope>
</reference>
<dbReference type="OrthoDB" id="10026431at2759"/>
<evidence type="ECO:0000313" key="3">
    <source>
        <dbReference type="Proteomes" id="UP000663825"/>
    </source>
</evidence>
<organism evidence="1 3">
    <name type="scientific">Rotaria socialis</name>
    <dbReference type="NCBI Taxonomy" id="392032"/>
    <lineage>
        <taxon>Eukaryota</taxon>
        <taxon>Metazoa</taxon>
        <taxon>Spiralia</taxon>
        <taxon>Gnathifera</taxon>
        <taxon>Rotifera</taxon>
        <taxon>Eurotatoria</taxon>
        <taxon>Bdelloidea</taxon>
        <taxon>Philodinida</taxon>
        <taxon>Philodinidae</taxon>
        <taxon>Rotaria</taxon>
    </lineage>
</organism>
<gene>
    <name evidence="1" type="ORF">TIS948_LOCUS14183</name>
    <name evidence="2" type="ORF">UJA718_LOCUS23321</name>
</gene>
<protein>
    <submittedName>
        <fullName evidence="1">Uncharacterized protein</fullName>
    </submittedName>
</protein>
<dbReference type="AlphaFoldDB" id="A0A817QZC7"/>
<dbReference type="EMBL" id="CAJNXB010002296">
    <property type="protein sequence ID" value="CAF3232521.1"/>
    <property type="molecule type" value="Genomic_DNA"/>
</dbReference>
<proteinExistence type="predicted"/>
<evidence type="ECO:0000313" key="2">
    <source>
        <dbReference type="EMBL" id="CAF4458532.1"/>
    </source>
</evidence>
<accession>A0A817QZC7</accession>
<name>A0A817QZC7_9BILA</name>
<evidence type="ECO:0000313" key="4">
    <source>
        <dbReference type="Proteomes" id="UP000663873"/>
    </source>
</evidence>
<dbReference type="Proteomes" id="UP000663825">
    <property type="component" value="Unassembled WGS sequence"/>
</dbReference>
<dbReference type="EMBL" id="CAJOBP010005039">
    <property type="protein sequence ID" value="CAF4458532.1"/>
    <property type="molecule type" value="Genomic_DNA"/>
</dbReference>
<comment type="caution">
    <text evidence="1">The sequence shown here is derived from an EMBL/GenBank/DDBJ whole genome shotgun (WGS) entry which is preliminary data.</text>
</comment>
<sequence>MTHNDDQCVRKIRYRWQKEQQLVRKKYQIPYSILYTSNQCLHKHISILSNVESLYKNEKLTVTDNNLKTKIYQRDKHNFNIKTNDANNLPIYCSRHHLNRSERSYSNRLGQRQINLKKESCASDAMSKRFSINSLHKQDVPIDSSLIDLSSIEQTNSQTVNSNQYVLLDWNNRQSLMKFIRTTEFNQNLRTMTNEQLHELITSHNYIHIFHSIINLILSINNKEHEENFYRVYIDPSYYGTIQGTVPFCESHLIADNINLKRVLRCTEKIAHLLGIKLDRSIRKSFEENLSTKQRNSILNQQSLFIASKIPYNTFRNSSVHM</sequence>
<keyword evidence="4" id="KW-1185">Reference proteome</keyword>